<dbReference type="Pfam" id="PF16177">
    <property type="entry name" value="ACAS_N"/>
    <property type="match status" value="1"/>
</dbReference>
<keyword evidence="4" id="KW-0067">ATP-binding</keyword>
<keyword evidence="2 7" id="KW-0436">Ligase</keyword>
<feature type="domain" description="Acetyl-coenzyme A synthetase N-terminal" evidence="6">
    <location>
        <begin position="45"/>
        <end position="104"/>
    </location>
</feature>
<evidence type="ECO:0000259" key="5">
    <source>
        <dbReference type="Pfam" id="PF00501"/>
    </source>
</evidence>
<dbReference type="InParanoid" id="A0A316YD54"/>
<evidence type="ECO:0000259" key="6">
    <source>
        <dbReference type="Pfam" id="PF16177"/>
    </source>
</evidence>
<evidence type="ECO:0000256" key="1">
    <source>
        <dbReference type="ARBA" id="ARBA00006432"/>
    </source>
</evidence>
<protein>
    <submittedName>
        <fullName evidence="7">Acetoacetate-CoA ligase</fullName>
    </submittedName>
</protein>
<dbReference type="InterPro" id="IPR020845">
    <property type="entry name" value="AMP-binding_CS"/>
</dbReference>
<dbReference type="RefSeq" id="XP_025374340.1">
    <property type="nucleotide sequence ID" value="XM_025522866.1"/>
</dbReference>
<proteinExistence type="inferred from homology"/>
<dbReference type="GO" id="GO:0005524">
    <property type="term" value="F:ATP binding"/>
    <property type="evidence" value="ECO:0007669"/>
    <property type="project" value="UniProtKB-KW"/>
</dbReference>
<comment type="similarity">
    <text evidence="1">Belongs to the ATP-dependent AMP-binding enzyme family.</text>
</comment>
<dbReference type="Proteomes" id="UP000245768">
    <property type="component" value="Unassembled WGS sequence"/>
</dbReference>
<dbReference type="InterPro" id="IPR042099">
    <property type="entry name" value="ANL_N_sf"/>
</dbReference>
<dbReference type="Gene3D" id="3.40.50.12780">
    <property type="entry name" value="N-terminal domain of ligase-like"/>
    <property type="match status" value="1"/>
</dbReference>
<sequence>MEQEAGDQLLSKVMYDPGNVSGTRLAKFQQKIAEKYRRPDVGKDYESFWAWSCEDPASFWRECWDEVDIIASVRAKDDDVLPEGDRIYPPPKWFVGARLNVAENLLRHSLPGSELVNKPALIQATEPSAEEPENFLVQTTTQSELRRQVAQAVRALRQRGVVAGDRVASYASNCSANVVAFLATAAIGAIWISAAADFAPQGVLERLTTVRPKVLFAVNAVRYNGKVHDHTEKVRAVVDGLDASAGAEEQKLEGVILIPYMASSPTTLDKTKGWTSWESFLKEEGRAREGEDESSIDFAQLDFNHPLWILFSSGTTGKPKAITHRAGGMLLQLAKEHLIHGGMTPQDVFFQYTTPGWMMWNFLVAGLVSGAPLVLFDGSPLRPSASSLWSLADKLGITVFGTSAAYLAALEKSGCEPRREFPSLKVRQVLSTGSPLRADLYPFIMKAVGPDTLIGSITGGTDICSLFAGHNVALPVRAGEIQARNLGMAVQIYSDAGKPLGAGSPGDLVCTKPFPAQPLGFWGQASEDRHRETYYSTFDNVWYHGDYVVLTEHHGLVMLGRSDGVLNPGGIRFGSSEIYEVVAKLQQQQQQQQQQGEAKTTAAARIQNSLVCGLKMPKGDDEVVVLFLVVEQIDDAQWQALVDEIKSAIRRERSPRHVPRFVRRVKGVPLTMNGKLAEVPAKKLLNGASIEGINKATLSNSDVLTEYVEEGRVLRSQLS</sequence>
<dbReference type="NCBIfam" id="TIGR01217">
    <property type="entry name" value="ac_ac_CoA_syn"/>
    <property type="match status" value="1"/>
</dbReference>
<dbReference type="GeneID" id="37044782"/>
<name>A0A316YD54_9BASI</name>
<gene>
    <name evidence="7" type="ORF">FA10DRAFT_269749</name>
</gene>
<keyword evidence="3" id="KW-0547">Nucleotide-binding</keyword>
<dbReference type="EMBL" id="KZ819641">
    <property type="protein sequence ID" value="PWN87142.1"/>
    <property type="molecule type" value="Genomic_DNA"/>
</dbReference>
<dbReference type="InterPro" id="IPR005914">
    <property type="entry name" value="Acac_CoA_synth"/>
</dbReference>
<feature type="domain" description="AMP-dependent synthetase/ligase" evidence="5">
    <location>
        <begin position="136"/>
        <end position="513"/>
    </location>
</feature>
<dbReference type="SUPFAM" id="SSF56801">
    <property type="entry name" value="Acetyl-CoA synthetase-like"/>
    <property type="match status" value="1"/>
</dbReference>
<dbReference type="OrthoDB" id="10253869at2759"/>
<dbReference type="PANTHER" id="PTHR42921:SF1">
    <property type="entry name" value="ACETOACETYL-COA SYNTHETASE"/>
    <property type="match status" value="1"/>
</dbReference>
<dbReference type="PROSITE" id="PS00455">
    <property type="entry name" value="AMP_BINDING"/>
    <property type="match status" value="1"/>
</dbReference>
<accession>A0A316YD54</accession>
<dbReference type="STRING" id="215250.A0A316YD54"/>
<reference evidence="7 8" key="1">
    <citation type="journal article" date="2018" name="Mol. Biol. Evol.">
        <title>Broad Genomic Sampling Reveals a Smut Pathogenic Ancestry of the Fungal Clade Ustilaginomycotina.</title>
        <authorList>
            <person name="Kijpornyongpan T."/>
            <person name="Mondo S.J."/>
            <person name="Barry K."/>
            <person name="Sandor L."/>
            <person name="Lee J."/>
            <person name="Lipzen A."/>
            <person name="Pangilinan J."/>
            <person name="LaButti K."/>
            <person name="Hainaut M."/>
            <person name="Henrissat B."/>
            <person name="Grigoriev I.V."/>
            <person name="Spatafora J.W."/>
            <person name="Aime M.C."/>
        </authorList>
    </citation>
    <scope>NUCLEOTIDE SEQUENCE [LARGE SCALE GENOMIC DNA]</scope>
    <source>
        <strain evidence="7 8">MCA 4198</strain>
    </source>
</reference>
<dbReference type="Gene3D" id="3.30.300.30">
    <property type="match status" value="1"/>
</dbReference>
<dbReference type="Pfam" id="PF00501">
    <property type="entry name" value="AMP-binding"/>
    <property type="match status" value="1"/>
</dbReference>
<dbReference type="InterPro" id="IPR045851">
    <property type="entry name" value="AMP-bd_C_sf"/>
</dbReference>
<evidence type="ECO:0000313" key="8">
    <source>
        <dbReference type="Proteomes" id="UP000245768"/>
    </source>
</evidence>
<dbReference type="AlphaFoldDB" id="A0A316YD54"/>
<dbReference type="GO" id="GO:0030729">
    <property type="term" value="F:acetoacetate-CoA ligase activity"/>
    <property type="evidence" value="ECO:0007669"/>
    <property type="project" value="InterPro"/>
</dbReference>
<evidence type="ECO:0000256" key="2">
    <source>
        <dbReference type="ARBA" id="ARBA00022598"/>
    </source>
</evidence>
<evidence type="ECO:0000256" key="3">
    <source>
        <dbReference type="ARBA" id="ARBA00022741"/>
    </source>
</evidence>
<organism evidence="7 8">
    <name type="scientific">Acaromyces ingoldii</name>
    <dbReference type="NCBI Taxonomy" id="215250"/>
    <lineage>
        <taxon>Eukaryota</taxon>
        <taxon>Fungi</taxon>
        <taxon>Dikarya</taxon>
        <taxon>Basidiomycota</taxon>
        <taxon>Ustilaginomycotina</taxon>
        <taxon>Exobasidiomycetes</taxon>
        <taxon>Exobasidiales</taxon>
        <taxon>Cryptobasidiaceae</taxon>
        <taxon>Acaromyces</taxon>
    </lineage>
</organism>
<keyword evidence="8" id="KW-1185">Reference proteome</keyword>
<dbReference type="InterPro" id="IPR032387">
    <property type="entry name" value="ACAS_N"/>
</dbReference>
<evidence type="ECO:0000256" key="4">
    <source>
        <dbReference type="ARBA" id="ARBA00022840"/>
    </source>
</evidence>
<dbReference type="NCBIfam" id="NF002937">
    <property type="entry name" value="PRK03584.1"/>
    <property type="match status" value="1"/>
</dbReference>
<evidence type="ECO:0000313" key="7">
    <source>
        <dbReference type="EMBL" id="PWN87142.1"/>
    </source>
</evidence>
<dbReference type="InterPro" id="IPR000873">
    <property type="entry name" value="AMP-dep_synth/lig_dom"/>
</dbReference>
<dbReference type="GO" id="GO:0006629">
    <property type="term" value="P:lipid metabolic process"/>
    <property type="evidence" value="ECO:0007669"/>
    <property type="project" value="InterPro"/>
</dbReference>
<dbReference type="PANTHER" id="PTHR42921">
    <property type="entry name" value="ACETOACETYL-COA SYNTHETASE"/>
    <property type="match status" value="1"/>
</dbReference>